<comment type="function">
    <text evidence="11">Required for the import and folding of small cysteine-containing proteins (small Tim) in the mitochondrial intermembrane space (IMS). Forms a redox cycle with ERV1 that involves a disulfide relay system. Precursor proteins to be imported into the IMS are translocated in their reduced form into the mitochondria. The oxidized form of MIA40 forms a transient intermolecular disulfide bridge with the reduced precursor protein, resulting in oxidation of the precursor protein that now contains an intramolecular disulfide bond and is able to undergo folding in the IMS.</text>
</comment>
<keyword evidence="8" id="KW-0496">Mitochondrion</keyword>
<evidence type="ECO:0000256" key="3">
    <source>
        <dbReference type="ARBA" id="ARBA00013714"/>
    </source>
</evidence>
<reference evidence="15 16" key="1">
    <citation type="submission" date="2023-08" db="EMBL/GenBank/DDBJ databases">
        <title>Black Yeasts Isolated from many extreme environments.</title>
        <authorList>
            <person name="Coleine C."/>
            <person name="Stajich J.E."/>
            <person name="Selbmann L."/>
        </authorList>
    </citation>
    <scope>NUCLEOTIDE SEQUENCE [LARGE SCALE GENOMIC DNA]</scope>
    <source>
        <strain evidence="15 16">CCFEE 5910</strain>
    </source>
</reference>
<evidence type="ECO:0000256" key="10">
    <source>
        <dbReference type="ARBA" id="ARBA00023284"/>
    </source>
</evidence>
<keyword evidence="10" id="KW-0676">Redox-active center</keyword>
<feature type="compositionally biased region" description="Polar residues" evidence="13">
    <location>
        <begin position="340"/>
        <end position="360"/>
    </location>
</feature>
<dbReference type="Proteomes" id="UP001309876">
    <property type="component" value="Unassembled WGS sequence"/>
</dbReference>
<feature type="region of interest" description="Disordered" evidence="13">
    <location>
        <begin position="239"/>
        <end position="387"/>
    </location>
</feature>
<sequence length="387" mass="42111">MYRTGVQARAALRSSQSHLHSSLAPARTAGRRYLTTAPPHKTSRSWKNSALRWGLAAGGLYYYNTSPVFAEYPQNNLLNPNVDALTDDGRDHSTLEQLTASSRNKSAKNVSTLQSTIERSSEDLARQEQEKPSPSQPRDSQSLAASNESPAQVATGGAAELEQEAQGEGAFNPVTGEINWDCPCLGGMAYGPCGEQFRNAFSCFVYSNEEPKGMECIEKFQAMQDCFRAHPEVYATELEDDESLDGELAQEKEELRKEIAERREAIEKQQAAEGQKSKSNIDTSDKKPQDEKNTSSSQQTSQFQAQPHRATSDSPQPEAKTTSHTPAEYSQPKESAHGAPSQTISEPAPPTTSINAQPESESLVPKAAHDASTTTIEDSEGGKKSKA</sequence>
<feature type="compositionally biased region" description="Basic and acidic residues" evidence="13">
    <location>
        <begin position="249"/>
        <end position="267"/>
    </location>
</feature>
<comment type="caution">
    <text evidence="15">The sequence shown here is derived from an EMBL/GenBank/DDBJ whole genome shotgun (WGS) entry which is preliminary data.</text>
</comment>
<dbReference type="PANTHER" id="PTHR21622:SF0">
    <property type="entry name" value="COILED-COIL-HELIX-COILED-COIL-HELIX DOMAIN CONTAINING 4"/>
    <property type="match status" value="1"/>
</dbReference>
<comment type="subcellular location">
    <subcellularLocation>
        <location evidence="2">Mitochondrion inner membrane</location>
        <topology evidence="2">Single-pass type II membrane protein</topology>
        <orientation evidence="2">Intermembrane side</orientation>
    </subcellularLocation>
</comment>
<dbReference type="GO" id="GO:0015035">
    <property type="term" value="F:protein-disulfide reductase activity"/>
    <property type="evidence" value="ECO:0007669"/>
    <property type="project" value="InterPro"/>
</dbReference>
<dbReference type="GO" id="GO:0005758">
    <property type="term" value="C:mitochondrial intermembrane space"/>
    <property type="evidence" value="ECO:0007669"/>
    <property type="project" value="TreeGrafter"/>
</dbReference>
<dbReference type="AlphaFoldDB" id="A0AAN7YH66"/>
<dbReference type="GO" id="GO:0045041">
    <property type="term" value="P:protein import into mitochondrial intermembrane space"/>
    <property type="evidence" value="ECO:0007669"/>
    <property type="project" value="InterPro"/>
</dbReference>
<proteinExistence type="predicted"/>
<feature type="compositionally biased region" description="Low complexity" evidence="13">
    <location>
        <begin position="294"/>
        <end position="304"/>
    </location>
</feature>
<evidence type="ECO:0000256" key="12">
    <source>
        <dbReference type="ARBA" id="ARBA00033150"/>
    </source>
</evidence>
<evidence type="ECO:0000256" key="11">
    <source>
        <dbReference type="ARBA" id="ARBA00024980"/>
    </source>
</evidence>
<evidence type="ECO:0000256" key="7">
    <source>
        <dbReference type="ARBA" id="ARBA00023010"/>
    </source>
</evidence>
<dbReference type="Gene3D" id="1.10.287.2900">
    <property type="match status" value="1"/>
</dbReference>
<accession>A0AAN7YH66</accession>
<feature type="compositionally biased region" description="Low complexity" evidence="13">
    <location>
        <begin position="156"/>
        <end position="165"/>
    </location>
</feature>
<evidence type="ECO:0000256" key="8">
    <source>
        <dbReference type="ARBA" id="ARBA00023128"/>
    </source>
</evidence>
<keyword evidence="5" id="KW-0653">Protein transport</keyword>
<dbReference type="InterPro" id="IPR039289">
    <property type="entry name" value="CHCHD4"/>
</dbReference>
<feature type="compositionally biased region" description="Polar residues" evidence="13">
    <location>
        <begin position="97"/>
        <end position="118"/>
    </location>
</feature>
<evidence type="ECO:0000256" key="6">
    <source>
        <dbReference type="ARBA" id="ARBA00023002"/>
    </source>
</evidence>
<evidence type="ECO:0000313" key="16">
    <source>
        <dbReference type="Proteomes" id="UP001309876"/>
    </source>
</evidence>
<keyword evidence="4" id="KW-0813">Transport</keyword>
<dbReference type="GO" id="GO:0005743">
    <property type="term" value="C:mitochondrial inner membrane"/>
    <property type="evidence" value="ECO:0007669"/>
    <property type="project" value="UniProtKB-SubCell"/>
</dbReference>
<evidence type="ECO:0000313" key="15">
    <source>
        <dbReference type="EMBL" id="KAK5086746.1"/>
    </source>
</evidence>
<feature type="region of interest" description="Disordered" evidence="13">
    <location>
        <begin position="97"/>
        <end position="165"/>
    </location>
</feature>
<dbReference type="PANTHER" id="PTHR21622">
    <property type="entry name" value="COILED-COIL-HELIX-COILED-COIL-HELIX DOMAIN CONTAINING 4"/>
    <property type="match status" value="1"/>
</dbReference>
<evidence type="ECO:0000256" key="1">
    <source>
        <dbReference type="ARBA" id="ARBA00001973"/>
    </source>
</evidence>
<keyword evidence="16" id="KW-1185">Reference proteome</keyword>
<name>A0AAN7YH66_9EURO</name>
<organism evidence="15 16">
    <name type="scientific">Lithohypha guttulata</name>
    <dbReference type="NCBI Taxonomy" id="1690604"/>
    <lineage>
        <taxon>Eukaryota</taxon>
        <taxon>Fungi</taxon>
        <taxon>Dikarya</taxon>
        <taxon>Ascomycota</taxon>
        <taxon>Pezizomycotina</taxon>
        <taxon>Eurotiomycetes</taxon>
        <taxon>Chaetothyriomycetidae</taxon>
        <taxon>Chaetothyriales</taxon>
        <taxon>Trichomeriaceae</taxon>
        <taxon>Lithohypha</taxon>
    </lineage>
</organism>
<keyword evidence="6" id="KW-0560">Oxidoreductase</keyword>
<feature type="domain" description="CHCH" evidence="14">
    <location>
        <begin position="193"/>
        <end position="228"/>
    </location>
</feature>
<dbReference type="Pfam" id="PF06747">
    <property type="entry name" value="CHCH"/>
    <property type="match status" value="1"/>
</dbReference>
<evidence type="ECO:0000256" key="5">
    <source>
        <dbReference type="ARBA" id="ARBA00022927"/>
    </source>
</evidence>
<gene>
    <name evidence="15" type="primary">MIA40</name>
    <name evidence="15" type="ORF">LTR05_003914</name>
</gene>
<evidence type="ECO:0000256" key="4">
    <source>
        <dbReference type="ARBA" id="ARBA00022448"/>
    </source>
</evidence>
<comment type="cofactor">
    <cofactor evidence="1">
        <name>Cu(2+)</name>
        <dbReference type="ChEBI" id="CHEBI:29036"/>
    </cofactor>
</comment>
<dbReference type="EMBL" id="JAVRRJ010000003">
    <property type="protein sequence ID" value="KAK5086746.1"/>
    <property type="molecule type" value="Genomic_DNA"/>
</dbReference>
<feature type="compositionally biased region" description="Polar residues" evidence="13">
    <location>
        <begin position="312"/>
        <end position="325"/>
    </location>
</feature>
<evidence type="ECO:0000256" key="2">
    <source>
        <dbReference type="ARBA" id="ARBA00004164"/>
    </source>
</evidence>
<evidence type="ECO:0000256" key="9">
    <source>
        <dbReference type="ARBA" id="ARBA00023157"/>
    </source>
</evidence>
<feature type="compositionally biased region" description="Polar residues" evidence="13">
    <location>
        <begin position="132"/>
        <end position="152"/>
    </location>
</feature>
<dbReference type="InterPro" id="IPR010625">
    <property type="entry name" value="CHCH"/>
</dbReference>
<dbReference type="PROSITE" id="PS51808">
    <property type="entry name" value="CHCH"/>
    <property type="match status" value="1"/>
</dbReference>
<feature type="compositionally biased region" description="Basic and acidic residues" evidence="13">
    <location>
        <begin position="283"/>
        <end position="293"/>
    </location>
</feature>
<protein>
    <recommendedName>
        <fullName evidence="3">Mitochondrial intermembrane space import and assembly protein 40</fullName>
    </recommendedName>
    <alternativeName>
        <fullName evidence="12">Mitochondrial import inner membrane translocase TIM40</fullName>
    </alternativeName>
</protein>
<keyword evidence="7" id="KW-0811">Translocation</keyword>
<evidence type="ECO:0000256" key="13">
    <source>
        <dbReference type="SAM" id="MobiDB-lite"/>
    </source>
</evidence>
<feature type="compositionally biased region" description="Basic and acidic residues" evidence="13">
    <location>
        <begin position="119"/>
        <end position="131"/>
    </location>
</feature>
<keyword evidence="9" id="KW-1015">Disulfide bond</keyword>
<evidence type="ECO:0000259" key="14">
    <source>
        <dbReference type="Pfam" id="PF06747"/>
    </source>
</evidence>